<dbReference type="InterPro" id="IPR012337">
    <property type="entry name" value="RNaseH-like_sf"/>
</dbReference>
<evidence type="ECO:0000313" key="18">
    <source>
        <dbReference type="EMBL" id="SFQ46758.1"/>
    </source>
</evidence>
<feature type="binding site" evidence="14 15">
    <location>
        <position position="115"/>
    </location>
    <ligand>
        <name>a divalent metal cation</name>
        <dbReference type="ChEBI" id="CHEBI:60240"/>
    </ligand>
</feature>
<keyword evidence="12 14" id="KW-0378">Hydrolase</keyword>
<dbReference type="EMBL" id="FOXV01000006">
    <property type="protein sequence ID" value="SFQ46758.1"/>
    <property type="molecule type" value="Genomic_DNA"/>
</dbReference>
<evidence type="ECO:0000256" key="10">
    <source>
        <dbReference type="ARBA" id="ARBA00022723"/>
    </source>
</evidence>
<dbReference type="SUPFAM" id="SSF53098">
    <property type="entry name" value="Ribonuclease H-like"/>
    <property type="match status" value="1"/>
</dbReference>
<dbReference type="InterPro" id="IPR022898">
    <property type="entry name" value="RNase_HII"/>
</dbReference>
<dbReference type="HAMAP" id="MF_00052_B">
    <property type="entry name" value="RNase_HII_B"/>
    <property type="match status" value="1"/>
</dbReference>
<comment type="catalytic activity">
    <reaction evidence="1 14 15 16">
        <text>Endonucleolytic cleavage to 5'-phosphomonoester.</text>
        <dbReference type="EC" id="3.1.26.4"/>
    </reaction>
</comment>
<comment type="function">
    <text evidence="3 14 16">Endonuclease that specifically degrades the RNA of RNA-DNA hybrids.</text>
</comment>
<evidence type="ECO:0000256" key="5">
    <source>
        <dbReference type="ARBA" id="ARBA00007383"/>
    </source>
</evidence>
<keyword evidence="19" id="KW-1185">Reference proteome</keyword>
<feature type="binding site" evidence="14 15">
    <location>
        <position position="25"/>
    </location>
    <ligand>
        <name>a divalent metal cation</name>
        <dbReference type="ChEBI" id="CHEBI:60240"/>
    </ligand>
</feature>
<organism evidence="18 19">
    <name type="scientific">Roseivivax halotolerans</name>
    <dbReference type="NCBI Taxonomy" id="93684"/>
    <lineage>
        <taxon>Bacteria</taxon>
        <taxon>Pseudomonadati</taxon>
        <taxon>Pseudomonadota</taxon>
        <taxon>Alphaproteobacteria</taxon>
        <taxon>Rhodobacterales</taxon>
        <taxon>Roseobacteraceae</taxon>
        <taxon>Roseivivax</taxon>
    </lineage>
</organism>
<evidence type="ECO:0000256" key="9">
    <source>
        <dbReference type="ARBA" id="ARBA00022722"/>
    </source>
</evidence>
<dbReference type="InterPro" id="IPR024567">
    <property type="entry name" value="RNase_HII/HIII_dom"/>
</dbReference>
<evidence type="ECO:0000256" key="13">
    <source>
        <dbReference type="ARBA" id="ARBA00023211"/>
    </source>
</evidence>
<dbReference type="EC" id="3.1.26.4" evidence="6 14"/>
<dbReference type="PANTHER" id="PTHR10954:SF18">
    <property type="entry name" value="RIBONUCLEASE HII"/>
    <property type="match status" value="1"/>
</dbReference>
<proteinExistence type="inferred from homology"/>
<evidence type="ECO:0000256" key="7">
    <source>
        <dbReference type="ARBA" id="ARBA00019179"/>
    </source>
</evidence>
<dbReference type="CDD" id="cd07182">
    <property type="entry name" value="RNase_HII_bacteria_HII_like"/>
    <property type="match status" value="1"/>
</dbReference>
<evidence type="ECO:0000256" key="4">
    <source>
        <dbReference type="ARBA" id="ARBA00004496"/>
    </source>
</evidence>
<accession>A0A1I5YR78</accession>
<name>A0A1I5YR78_9RHOB</name>
<dbReference type="GO" id="GO:0005737">
    <property type="term" value="C:cytoplasm"/>
    <property type="evidence" value="ECO:0007669"/>
    <property type="project" value="UniProtKB-SubCell"/>
</dbReference>
<dbReference type="PROSITE" id="PS51975">
    <property type="entry name" value="RNASE_H_2"/>
    <property type="match status" value="1"/>
</dbReference>
<evidence type="ECO:0000256" key="11">
    <source>
        <dbReference type="ARBA" id="ARBA00022759"/>
    </source>
</evidence>
<feature type="binding site" evidence="14 15">
    <location>
        <position position="24"/>
    </location>
    <ligand>
        <name>a divalent metal cation</name>
        <dbReference type="ChEBI" id="CHEBI:60240"/>
    </ligand>
</feature>
<dbReference type="GO" id="GO:0006298">
    <property type="term" value="P:mismatch repair"/>
    <property type="evidence" value="ECO:0007669"/>
    <property type="project" value="TreeGrafter"/>
</dbReference>
<evidence type="ECO:0000259" key="17">
    <source>
        <dbReference type="PROSITE" id="PS51975"/>
    </source>
</evidence>
<keyword evidence="8 14" id="KW-0963">Cytoplasm</keyword>
<keyword evidence="13 14" id="KW-0464">Manganese</keyword>
<dbReference type="Proteomes" id="UP000243106">
    <property type="component" value="Unassembled WGS sequence"/>
</dbReference>
<evidence type="ECO:0000256" key="1">
    <source>
        <dbReference type="ARBA" id="ARBA00000077"/>
    </source>
</evidence>
<dbReference type="Pfam" id="PF01351">
    <property type="entry name" value="RNase_HII"/>
    <property type="match status" value="1"/>
</dbReference>
<reference evidence="19" key="1">
    <citation type="submission" date="2016-10" db="EMBL/GenBank/DDBJ databases">
        <authorList>
            <person name="Varghese N."/>
            <person name="Submissions S."/>
        </authorList>
    </citation>
    <scope>NUCLEOTIDE SEQUENCE [LARGE SCALE GENOMIC DNA]</scope>
    <source>
        <strain evidence="19">JCM 10271</strain>
    </source>
</reference>
<keyword evidence="10 14" id="KW-0479">Metal-binding</keyword>
<evidence type="ECO:0000256" key="8">
    <source>
        <dbReference type="ARBA" id="ARBA00022490"/>
    </source>
</evidence>
<gene>
    <name evidence="14" type="primary">rnhB</name>
    <name evidence="18" type="ORF">SAMN05421853_106199</name>
</gene>
<dbReference type="AlphaFoldDB" id="A0A1I5YR78"/>
<comment type="subcellular location">
    <subcellularLocation>
        <location evidence="4 14">Cytoplasm</location>
    </subcellularLocation>
</comment>
<dbReference type="Gene3D" id="3.30.420.10">
    <property type="entry name" value="Ribonuclease H-like superfamily/Ribonuclease H"/>
    <property type="match status" value="1"/>
</dbReference>
<evidence type="ECO:0000256" key="6">
    <source>
        <dbReference type="ARBA" id="ARBA00012180"/>
    </source>
</evidence>
<evidence type="ECO:0000256" key="3">
    <source>
        <dbReference type="ARBA" id="ARBA00004065"/>
    </source>
</evidence>
<dbReference type="GO" id="GO:0043137">
    <property type="term" value="P:DNA replication, removal of RNA primer"/>
    <property type="evidence" value="ECO:0007669"/>
    <property type="project" value="TreeGrafter"/>
</dbReference>
<comment type="cofactor">
    <cofactor evidence="14 15">
        <name>Mn(2+)</name>
        <dbReference type="ChEBI" id="CHEBI:29035"/>
    </cofactor>
    <cofactor evidence="14 15">
        <name>Mg(2+)</name>
        <dbReference type="ChEBI" id="CHEBI:18420"/>
    </cofactor>
    <text evidence="14 15">Manganese or magnesium. Binds 1 divalent metal ion per monomer in the absence of substrate. May bind a second metal ion after substrate binding.</text>
</comment>
<evidence type="ECO:0000256" key="15">
    <source>
        <dbReference type="PROSITE-ProRule" id="PRU01319"/>
    </source>
</evidence>
<keyword evidence="11 14" id="KW-0255">Endonuclease</keyword>
<evidence type="ECO:0000256" key="14">
    <source>
        <dbReference type="HAMAP-Rule" id="MF_00052"/>
    </source>
</evidence>
<dbReference type="InterPro" id="IPR036397">
    <property type="entry name" value="RNaseH_sf"/>
</dbReference>
<dbReference type="GO" id="GO:0030145">
    <property type="term" value="F:manganese ion binding"/>
    <property type="evidence" value="ECO:0007669"/>
    <property type="project" value="UniProtKB-UniRule"/>
</dbReference>
<protein>
    <recommendedName>
        <fullName evidence="7 14">Ribonuclease HII</fullName>
        <shortName evidence="14">RNase HII</shortName>
        <ecNumber evidence="6 14">3.1.26.4</ecNumber>
    </recommendedName>
</protein>
<feature type="domain" description="RNase H type-2" evidence="17">
    <location>
        <begin position="18"/>
        <end position="205"/>
    </location>
</feature>
<evidence type="ECO:0000256" key="2">
    <source>
        <dbReference type="ARBA" id="ARBA00001946"/>
    </source>
</evidence>
<dbReference type="InterPro" id="IPR001352">
    <property type="entry name" value="RNase_HII/HIII"/>
</dbReference>
<comment type="similarity">
    <text evidence="5 14 16">Belongs to the RNase HII family.</text>
</comment>
<keyword evidence="9 14" id="KW-0540">Nuclease</keyword>
<dbReference type="GO" id="GO:0004523">
    <property type="term" value="F:RNA-DNA hybrid ribonuclease activity"/>
    <property type="evidence" value="ECO:0007669"/>
    <property type="project" value="UniProtKB-UniRule"/>
</dbReference>
<comment type="cofactor">
    <cofactor evidence="2">
        <name>Mg(2+)</name>
        <dbReference type="ChEBI" id="CHEBI:18420"/>
    </cofactor>
</comment>
<evidence type="ECO:0000313" key="19">
    <source>
        <dbReference type="Proteomes" id="UP000243106"/>
    </source>
</evidence>
<dbReference type="PANTHER" id="PTHR10954">
    <property type="entry name" value="RIBONUCLEASE H2 SUBUNIT A"/>
    <property type="match status" value="1"/>
</dbReference>
<dbReference type="GO" id="GO:0032299">
    <property type="term" value="C:ribonuclease H2 complex"/>
    <property type="evidence" value="ECO:0007669"/>
    <property type="project" value="TreeGrafter"/>
</dbReference>
<dbReference type="RefSeq" id="WP_093011645.1">
    <property type="nucleotide sequence ID" value="NZ_FOXV01000006.1"/>
</dbReference>
<dbReference type="STRING" id="93684.SAMN05421853_106199"/>
<evidence type="ECO:0000256" key="16">
    <source>
        <dbReference type="RuleBase" id="RU003515"/>
    </source>
</evidence>
<dbReference type="NCBIfam" id="NF000595">
    <property type="entry name" value="PRK00015.1-3"/>
    <property type="match status" value="1"/>
</dbReference>
<sequence>MTDATDRYEQDLIAQGARRVVGVDEVGRGPLAGPVVAAAVLFDPARLPAGLADSKRLTAKRREALAEVLLAEAEVGIGAASVEEIDEINILRASHLAMMRAVDALSAPPCHLLIDGNLVPRECKHPATPLVKGDALSVSIAAASIVAKSHRDRLMRDLAQHFPGYGWETNAGYPSKSHRLALQNLGVTPHHRKSFAPVHKILWQA</sequence>
<evidence type="ECO:0000256" key="12">
    <source>
        <dbReference type="ARBA" id="ARBA00022801"/>
    </source>
</evidence>
<dbReference type="GO" id="GO:0003723">
    <property type="term" value="F:RNA binding"/>
    <property type="evidence" value="ECO:0007669"/>
    <property type="project" value="UniProtKB-UniRule"/>
</dbReference>